<evidence type="ECO:0000313" key="1">
    <source>
        <dbReference type="EMBL" id="DAG00396.1"/>
    </source>
</evidence>
<protein>
    <submittedName>
        <fullName evidence="1">Uncharacterized protein</fullName>
    </submittedName>
</protein>
<sequence length="139" mass="16362">MLKEDDIKLSNEINKLMKIRQNKIDCAIIAWYLIKDVESLIEKLNLTIYSFSMNTSEENILSRKGKLNIRLVSNGKFRFLGENAKYDTLEKKASKIEEKVQELLKDDQNDLECYINPYSMKVARNQNENVILMEISYKF</sequence>
<name>A0A8S5V135_9CAUD</name>
<dbReference type="EMBL" id="BK016180">
    <property type="protein sequence ID" value="DAG00396.1"/>
    <property type="molecule type" value="Genomic_DNA"/>
</dbReference>
<proteinExistence type="predicted"/>
<organism evidence="1">
    <name type="scientific">Siphoviridae sp. ct3r22</name>
    <dbReference type="NCBI Taxonomy" id="2825325"/>
    <lineage>
        <taxon>Viruses</taxon>
        <taxon>Duplodnaviria</taxon>
        <taxon>Heunggongvirae</taxon>
        <taxon>Uroviricota</taxon>
        <taxon>Caudoviricetes</taxon>
    </lineage>
</organism>
<accession>A0A8S5V135</accession>
<reference evidence="1" key="1">
    <citation type="journal article" date="2021" name="Proc. Natl. Acad. Sci. U.S.A.">
        <title>A Catalog of Tens of Thousands of Viruses from Human Metagenomes Reveals Hidden Associations with Chronic Diseases.</title>
        <authorList>
            <person name="Tisza M.J."/>
            <person name="Buck C.B."/>
        </authorList>
    </citation>
    <scope>NUCLEOTIDE SEQUENCE</scope>
    <source>
        <strain evidence="1">Ct3r22</strain>
    </source>
</reference>